<proteinExistence type="predicted"/>
<feature type="transmembrane region" description="Helical" evidence="1">
    <location>
        <begin position="25"/>
        <end position="43"/>
    </location>
</feature>
<keyword evidence="1" id="KW-1133">Transmembrane helix</keyword>
<dbReference type="RefSeq" id="WP_289455226.1">
    <property type="nucleotide sequence ID" value="NZ_JAUCGQ010000001.1"/>
</dbReference>
<keyword evidence="3" id="KW-1185">Reference proteome</keyword>
<dbReference type="Proteomes" id="UP001529338">
    <property type="component" value="Unassembled WGS sequence"/>
</dbReference>
<feature type="transmembrane region" description="Helical" evidence="1">
    <location>
        <begin position="99"/>
        <end position="120"/>
    </location>
</feature>
<protein>
    <recommendedName>
        <fullName evidence="4">RDD domain-containing protein</fullName>
    </recommendedName>
</protein>
<comment type="caution">
    <text evidence="2">The sequence shown here is derived from an EMBL/GenBank/DDBJ whole genome shotgun (WGS) entry which is preliminary data.</text>
</comment>
<sequence length="174" mass="17200">MTAHRGTAGAVARARVAVDGAGRRALAVALAVAAVVAGPLLAAQDRLLLGSCTTPGHVGPLAMRLALLQASPDCPAGTVGLGPAGRGAVVLASVALPVLLAHLALVVIGGSLAALLARLARGIRGVLRARLVPPVGRVRLVPVRAAGPVVGRRRVSHGRAAFDALPTRGPPVSA</sequence>
<gene>
    <name evidence="2" type="ORF">QRT04_10745</name>
</gene>
<organism evidence="2 3">
    <name type="scientific">Cellulomonas alba</name>
    <dbReference type="NCBI Taxonomy" id="3053467"/>
    <lineage>
        <taxon>Bacteria</taxon>
        <taxon>Bacillati</taxon>
        <taxon>Actinomycetota</taxon>
        <taxon>Actinomycetes</taxon>
        <taxon>Micrococcales</taxon>
        <taxon>Cellulomonadaceae</taxon>
        <taxon>Cellulomonas</taxon>
    </lineage>
</organism>
<keyword evidence="1" id="KW-0472">Membrane</keyword>
<evidence type="ECO:0000256" key="1">
    <source>
        <dbReference type="SAM" id="Phobius"/>
    </source>
</evidence>
<keyword evidence="1" id="KW-0812">Transmembrane</keyword>
<evidence type="ECO:0000313" key="2">
    <source>
        <dbReference type="EMBL" id="MDM7855408.1"/>
    </source>
</evidence>
<name>A0ABT7SGV7_9CELL</name>
<accession>A0ABT7SGV7</accession>
<evidence type="ECO:0000313" key="3">
    <source>
        <dbReference type="Proteomes" id="UP001529338"/>
    </source>
</evidence>
<evidence type="ECO:0008006" key="4">
    <source>
        <dbReference type="Google" id="ProtNLM"/>
    </source>
</evidence>
<dbReference type="EMBL" id="JAUCGQ010000001">
    <property type="protein sequence ID" value="MDM7855408.1"/>
    <property type="molecule type" value="Genomic_DNA"/>
</dbReference>
<reference evidence="2 3" key="1">
    <citation type="submission" date="2023-06" db="EMBL/GenBank/DDBJ databases">
        <title>Cellulomonas sp. MW4 Whole genome sequence.</title>
        <authorList>
            <person name="Park S."/>
        </authorList>
    </citation>
    <scope>NUCLEOTIDE SEQUENCE [LARGE SCALE GENOMIC DNA]</scope>
    <source>
        <strain evidence="2 3">MW4</strain>
    </source>
</reference>